<proteinExistence type="predicted"/>
<accession>A0A7H1Q4U2</accession>
<evidence type="ECO:0008006" key="3">
    <source>
        <dbReference type="Google" id="ProtNLM"/>
    </source>
</evidence>
<dbReference type="Proteomes" id="UP000516422">
    <property type="component" value="Chromosome"/>
</dbReference>
<organism evidence="1 2">
    <name type="scientific">Streptomyces griseofuscus</name>
    <dbReference type="NCBI Taxonomy" id="146922"/>
    <lineage>
        <taxon>Bacteria</taxon>
        <taxon>Bacillati</taxon>
        <taxon>Actinomycetota</taxon>
        <taxon>Actinomycetes</taxon>
        <taxon>Kitasatosporales</taxon>
        <taxon>Streptomycetaceae</taxon>
        <taxon>Streptomyces</taxon>
    </lineage>
</organism>
<evidence type="ECO:0000313" key="1">
    <source>
        <dbReference type="EMBL" id="QNT95322.1"/>
    </source>
</evidence>
<dbReference type="PANTHER" id="PTHR34613:SF1">
    <property type="entry name" value="SLL6017 PROTEIN"/>
    <property type="match status" value="1"/>
</dbReference>
<name>A0A7H1Q4U2_9ACTN</name>
<gene>
    <name evidence="1" type="ORF">HEP81_05060</name>
</gene>
<dbReference type="RefSeq" id="WP_037651654.1">
    <property type="nucleotide sequence ID" value="NZ_CP051006.1"/>
</dbReference>
<dbReference type="AlphaFoldDB" id="A0A7H1Q4U2"/>
<dbReference type="KEGG" id="sgf:HEP81_05060"/>
<evidence type="ECO:0000313" key="2">
    <source>
        <dbReference type="Proteomes" id="UP000516422"/>
    </source>
</evidence>
<dbReference type="GeneID" id="91464607"/>
<dbReference type="EMBL" id="CP051006">
    <property type="protein sequence ID" value="QNT95322.1"/>
    <property type="molecule type" value="Genomic_DNA"/>
</dbReference>
<protein>
    <recommendedName>
        <fullName evidence="3">DUF4351 domain-containing protein</fullName>
    </recommendedName>
</protein>
<dbReference type="PANTHER" id="PTHR34613">
    <property type="entry name" value="SLL0800 PROTEIN"/>
    <property type="match status" value="1"/>
</dbReference>
<reference evidence="1 2" key="1">
    <citation type="submission" date="2020-04" db="EMBL/GenBank/DDBJ databases">
        <title>Characterization and engineering of Streptomyces griseofuscus DSM40191 as a potential heterologous host for expression of BGCs.</title>
        <authorList>
            <person name="Gren T."/>
            <person name="Whitford C.M."/>
            <person name="Mohite O.S."/>
            <person name="Joergensen T.S."/>
            <person name="Nielsen J.B."/>
            <person name="Lee S.Y."/>
            <person name="Weber T."/>
        </authorList>
    </citation>
    <scope>NUCLEOTIDE SEQUENCE [LARGE SCALE GENOMIC DNA]</scope>
    <source>
        <strain evidence="1 2">DSM 40191</strain>
    </source>
</reference>
<sequence>MGQIQYFWRHPLALQVREEGREEVREACRRMLLRFLEWSRGPLPDTARARIQACTDLDQLETWFEGALHAVKLEELFTEE</sequence>